<sequence length="96" mass="9885">MSVPEIAPRRSMAGVLVVWAAAAVIAVLVGILAPDDWRAAWMGVGMGLVVPIAFAVHLWSARSQGFVQRVALSVLGGLLVMGFIGVGLGLATLFSA</sequence>
<evidence type="ECO:0000256" key="1">
    <source>
        <dbReference type="SAM" id="Phobius"/>
    </source>
</evidence>
<protein>
    <submittedName>
        <fullName evidence="2">Uncharacterized protein</fullName>
    </submittedName>
</protein>
<gene>
    <name evidence="2" type="ORF">P0Y48_07395</name>
</gene>
<feature type="transmembrane region" description="Helical" evidence="1">
    <location>
        <begin position="39"/>
        <end position="59"/>
    </location>
</feature>
<name>A0AAJ5VYP6_9MICO</name>
<proteinExistence type="predicted"/>
<keyword evidence="1" id="KW-0812">Transmembrane</keyword>
<keyword evidence="1" id="KW-0472">Membrane</keyword>
<feature type="transmembrane region" description="Helical" evidence="1">
    <location>
        <begin position="71"/>
        <end position="94"/>
    </location>
</feature>
<accession>A0AAJ5VYP6</accession>
<dbReference type="EMBL" id="CP119321">
    <property type="protein sequence ID" value="WEK12310.1"/>
    <property type="molecule type" value="Genomic_DNA"/>
</dbReference>
<evidence type="ECO:0000313" key="3">
    <source>
        <dbReference type="Proteomes" id="UP001213972"/>
    </source>
</evidence>
<dbReference type="AlphaFoldDB" id="A0AAJ5VYP6"/>
<reference evidence="2" key="1">
    <citation type="submission" date="2023-03" db="EMBL/GenBank/DDBJ databases">
        <title>Andean soil-derived lignocellulolytic bacterial consortium as a source of novel taxa and putative plastic-active enzymes.</title>
        <authorList>
            <person name="Diaz-Garcia L."/>
            <person name="Chuvochina M."/>
            <person name="Feuerriegel G."/>
            <person name="Bunk B."/>
            <person name="Sproer C."/>
            <person name="Streit W.R."/>
            <person name="Rodriguez L.M."/>
            <person name="Overmann J."/>
            <person name="Jimenez D.J."/>
        </authorList>
    </citation>
    <scope>NUCLEOTIDE SEQUENCE</scope>
    <source>
        <strain evidence="2">MAG 4610</strain>
    </source>
</reference>
<organism evidence="2 3">
    <name type="scientific">Candidatus Microbacterium phytovorans</name>
    <dbReference type="NCBI Taxonomy" id="3121374"/>
    <lineage>
        <taxon>Bacteria</taxon>
        <taxon>Bacillati</taxon>
        <taxon>Actinomycetota</taxon>
        <taxon>Actinomycetes</taxon>
        <taxon>Micrococcales</taxon>
        <taxon>Microbacteriaceae</taxon>
        <taxon>Microbacterium</taxon>
    </lineage>
</organism>
<evidence type="ECO:0000313" key="2">
    <source>
        <dbReference type="EMBL" id="WEK12310.1"/>
    </source>
</evidence>
<keyword evidence="1" id="KW-1133">Transmembrane helix</keyword>
<dbReference type="Proteomes" id="UP001213972">
    <property type="component" value="Chromosome"/>
</dbReference>
<feature type="transmembrane region" description="Helical" evidence="1">
    <location>
        <begin position="12"/>
        <end position="33"/>
    </location>
</feature>